<dbReference type="Pfam" id="PF14343">
    <property type="entry name" value="PrcB_C"/>
    <property type="match status" value="1"/>
</dbReference>
<dbReference type="RefSeq" id="WP_132794678.1">
    <property type="nucleotide sequence ID" value="NZ_SLXM01000005.1"/>
</dbReference>
<accession>A0A4R2NRQ5</accession>
<reference evidence="2 3" key="1">
    <citation type="submission" date="2019-03" db="EMBL/GenBank/DDBJ databases">
        <title>Genomic Encyclopedia of Type Strains, Phase IV (KMG-IV): sequencing the most valuable type-strain genomes for metagenomic binning, comparative biology and taxonomic classification.</title>
        <authorList>
            <person name="Goeker M."/>
        </authorList>
    </citation>
    <scope>NUCLEOTIDE SEQUENCE [LARGE SCALE GENOMIC DNA]</scope>
    <source>
        <strain evidence="2 3">DSM 14836</strain>
    </source>
</reference>
<dbReference type="OrthoDB" id="1447404at2"/>
<dbReference type="Proteomes" id="UP000294564">
    <property type="component" value="Unassembled WGS sequence"/>
</dbReference>
<organism evidence="2 3">
    <name type="scientific">Tenacibaculum skagerrakense</name>
    <dbReference type="NCBI Taxonomy" id="186571"/>
    <lineage>
        <taxon>Bacteria</taxon>
        <taxon>Pseudomonadati</taxon>
        <taxon>Bacteroidota</taxon>
        <taxon>Flavobacteriia</taxon>
        <taxon>Flavobacteriales</taxon>
        <taxon>Flavobacteriaceae</taxon>
        <taxon>Tenacibaculum</taxon>
    </lineage>
</organism>
<dbReference type="AlphaFoldDB" id="A0A4R2NRQ5"/>
<gene>
    <name evidence="2" type="ORF">EV195_10550</name>
</gene>
<evidence type="ECO:0000259" key="1">
    <source>
        <dbReference type="Pfam" id="PF14343"/>
    </source>
</evidence>
<dbReference type="EMBL" id="SLXM01000005">
    <property type="protein sequence ID" value="TCP24619.1"/>
    <property type="molecule type" value="Genomic_DNA"/>
</dbReference>
<dbReference type="InterPro" id="IPR025748">
    <property type="entry name" value="PrcB_C_dom"/>
</dbReference>
<feature type="domain" description="PrcB C-terminal" evidence="1">
    <location>
        <begin position="88"/>
        <end position="143"/>
    </location>
</feature>
<evidence type="ECO:0000313" key="2">
    <source>
        <dbReference type="EMBL" id="TCP24619.1"/>
    </source>
</evidence>
<keyword evidence="3" id="KW-1185">Reference proteome</keyword>
<comment type="caution">
    <text evidence="2">The sequence shown here is derived from an EMBL/GenBank/DDBJ whole genome shotgun (WGS) entry which is preliminary data.</text>
</comment>
<dbReference type="PROSITE" id="PS51257">
    <property type="entry name" value="PROKAR_LIPOPROTEIN"/>
    <property type="match status" value="1"/>
</dbReference>
<protein>
    <submittedName>
        <fullName evidence="2">Protease stability complex PrcB-like protein</fullName>
    </submittedName>
</protein>
<proteinExistence type="predicted"/>
<name>A0A4R2NRQ5_9FLAO</name>
<keyword evidence="2" id="KW-0645">Protease</keyword>
<sequence length="154" mass="17020">MKLVVTLFFSLFLMACSNKSVSQSHQESTVVNVYQGVLNGAGEEGLEEGNLIIESNEAWQTFLEKLNSVNNVSGQFNSTIDFSKNNVIVAVDRVRNTSGFSIKLEKAQEENDQLMFSVLKKGPSSNDMVATVITQPIDIIVINKTNKKIVFVTK</sequence>
<keyword evidence="2" id="KW-0378">Hydrolase</keyword>
<dbReference type="GO" id="GO:0006508">
    <property type="term" value="P:proteolysis"/>
    <property type="evidence" value="ECO:0007669"/>
    <property type="project" value="UniProtKB-KW"/>
</dbReference>
<dbReference type="GO" id="GO:0008233">
    <property type="term" value="F:peptidase activity"/>
    <property type="evidence" value="ECO:0007669"/>
    <property type="project" value="UniProtKB-KW"/>
</dbReference>
<evidence type="ECO:0000313" key="3">
    <source>
        <dbReference type="Proteomes" id="UP000294564"/>
    </source>
</evidence>